<sequence>MTGAERTVWVIFGDKIVDVAEDRVVDGFVSFCLILIRWAIGSQMEGLAERGGGH</sequence>
<keyword evidence="2" id="KW-1185">Reference proteome</keyword>
<dbReference type="EMBL" id="CATNWA010015865">
    <property type="protein sequence ID" value="CAI9587589.1"/>
    <property type="molecule type" value="Genomic_DNA"/>
</dbReference>
<gene>
    <name evidence="1" type="ORF">SPARVUS_LOCUS10584592</name>
</gene>
<dbReference type="Proteomes" id="UP001162483">
    <property type="component" value="Unassembled WGS sequence"/>
</dbReference>
<proteinExistence type="predicted"/>
<evidence type="ECO:0000313" key="2">
    <source>
        <dbReference type="Proteomes" id="UP001162483"/>
    </source>
</evidence>
<evidence type="ECO:0000313" key="1">
    <source>
        <dbReference type="EMBL" id="CAI9587589.1"/>
    </source>
</evidence>
<comment type="caution">
    <text evidence="1">The sequence shown here is derived from an EMBL/GenBank/DDBJ whole genome shotgun (WGS) entry which is preliminary data.</text>
</comment>
<name>A0ABN9ERZ1_9NEOB</name>
<reference evidence="1" key="1">
    <citation type="submission" date="2023-05" db="EMBL/GenBank/DDBJ databases">
        <authorList>
            <person name="Stuckert A."/>
        </authorList>
    </citation>
    <scope>NUCLEOTIDE SEQUENCE</scope>
</reference>
<accession>A0ABN9ERZ1</accession>
<organism evidence="1 2">
    <name type="scientific">Staurois parvus</name>
    <dbReference type="NCBI Taxonomy" id="386267"/>
    <lineage>
        <taxon>Eukaryota</taxon>
        <taxon>Metazoa</taxon>
        <taxon>Chordata</taxon>
        <taxon>Craniata</taxon>
        <taxon>Vertebrata</taxon>
        <taxon>Euteleostomi</taxon>
        <taxon>Amphibia</taxon>
        <taxon>Batrachia</taxon>
        <taxon>Anura</taxon>
        <taxon>Neobatrachia</taxon>
        <taxon>Ranoidea</taxon>
        <taxon>Ranidae</taxon>
        <taxon>Staurois</taxon>
    </lineage>
</organism>
<protein>
    <submittedName>
        <fullName evidence="1">Uncharacterized protein</fullName>
    </submittedName>
</protein>